<evidence type="ECO:0000256" key="7">
    <source>
        <dbReference type="ARBA" id="ARBA00022676"/>
    </source>
</evidence>
<keyword evidence="7 13" id="KW-0328">Glycosyltransferase</keyword>
<dbReference type="Pfam" id="PF00343">
    <property type="entry name" value="Phosphorylase"/>
    <property type="match status" value="1"/>
</dbReference>
<dbReference type="FunFam" id="3.40.50.2000:FF:000003">
    <property type="entry name" value="Alpha-1,4 glucan phosphorylase"/>
    <property type="match status" value="1"/>
</dbReference>
<dbReference type="PROSITE" id="PS00102">
    <property type="entry name" value="PHOSPHORYLASE"/>
    <property type="match status" value="1"/>
</dbReference>
<evidence type="ECO:0000256" key="13">
    <source>
        <dbReference type="RuleBase" id="RU000587"/>
    </source>
</evidence>
<comment type="function">
    <text evidence="11">Phosphorylase is an important allosteric enzyme in carbohydrate metabolism. Enzymes from different sources differ in their regulatory mechanisms and in their natural substrates. However, all known phosphorylases share catalytic and structural properties.</text>
</comment>
<dbReference type="InterPro" id="IPR000811">
    <property type="entry name" value="Glyco_trans_35"/>
</dbReference>
<dbReference type="FunFam" id="3.40.50.2000:FF:000153">
    <property type="entry name" value="Alpha-1,4 glucan phosphorylase"/>
    <property type="match status" value="1"/>
</dbReference>
<keyword evidence="15" id="KW-1185">Reference proteome</keyword>
<dbReference type="Proteomes" id="UP000657006">
    <property type="component" value="Unassembled WGS sequence"/>
</dbReference>
<dbReference type="GO" id="GO:0005737">
    <property type="term" value="C:cytoplasm"/>
    <property type="evidence" value="ECO:0007669"/>
    <property type="project" value="UniProtKB-SubCell"/>
</dbReference>
<dbReference type="AlphaFoldDB" id="A0A926I0V6"/>
<accession>A0A926I0V6</accession>
<evidence type="ECO:0000256" key="4">
    <source>
        <dbReference type="ARBA" id="ARBA00006047"/>
    </source>
</evidence>
<comment type="cofactor">
    <cofactor evidence="2 13">
        <name>pyridoxal 5'-phosphate</name>
        <dbReference type="ChEBI" id="CHEBI:597326"/>
    </cofactor>
</comment>
<evidence type="ECO:0000313" key="14">
    <source>
        <dbReference type="EMBL" id="MBC8542838.1"/>
    </source>
</evidence>
<dbReference type="Gene3D" id="3.40.50.2000">
    <property type="entry name" value="Glycogen Phosphorylase B"/>
    <property type="match status" value="2"/>
</dbReference>
<gene>
    <name evidence="14" type="ORF">H8730_04670</name>
</gene>
<dbReference type="PANTHER" id="PTHR11468:SF3">
    <property type="entry name" value="GLYCOGEN PHOSPHORYLASE, LIVER FORM"/>
    <property type="match status" value="1"/>
</dbReference>
<dbReference type="EMBL" id="JACRSQ010000004">
    <property type="protein sequence ID" value="MBC8542838.1"/>
    <property type="molecule type" value="Genomic_DNA"/>
</dbReference>
<keyword evidence="8 13" id="KW-0808">Transferase</keyword>
<comment type="catalytic activity">
    <reaction evidence="1 13">
        <text>[(1-&gt;4)-alpha-D-glucosyl](n) + phosphate = [(1-&gt;4)-alpha-D-glucosyl](n-1) + alpha-D-glucose 1-phosphate</text>
        <dbReference type="Rhea" id="RHEA:41732"/>
        <dbReference type="Rhea" id="RHEA-COMP:9584"/>
        <dbReference type="Rhea" id="RHEA-COMP:9586"/>
        <dbReference type="ChEBI" id="CHEBI:15444"/>
        <dbReference type="ChEBI" id="CHEBI:43474"/>
        <dbReference type="ChEBI" id="CHEBI:58601"/>
        <dbReference type="EC" id="2.4.1.1"/>
    </reaction>
</comment>
<keyword evidence="10 13" id="KW-0119">Carbohydrate metabolism</keyword>
<name>A0A926I0V6_9FIRM</name>
<comment type="subcellular location">
    <subcellularLocation>
        <location evidence="3">Cytoplasm</location>
    </subcellularLocation>
</comment>
<evidence type="ECO:0000256" key="10">
    <source>
        <dbReference type="ARBA" id="ARBA00023277"/>
    </source>
</evidence>
<comment type="similarity">
    <text evidence="4 13">Belongs to the glycogen phosphorylase family.</text>
</comment>
<dbReference type="RefSeq" id="WP_177715774.1">
    <property type="nucleotide sequence ID" value="NZ_JACRSQ010000004.1"/>
</dbReference>
<protein>
    <recommendedName>
        <fullName evidence="13">Alpha-1,4 glucan phosphorylase</fullName>
        <ecNumber evidence="13">2.4.1.1</ecNumber>
    </recommendedName>
</protein>
<keyword evidence="6" id="KW-0021">Allosteric enzyme</keyword>
<dbReference type="InterPro" id="IPR035090">
    <property type="entry name" value="Pyridoxal_P_attach_site"/>
</dbReference>
<evidence type="ECO:0000256" key="12">
    <source>
        <dbReference type="PIRSR" id="PIRSR000460-1"/>
    </source>
</evidence>
<comment type="function">
    <text evidence="13">Allosteric enzyme that catalyzes the rate-limiting step in glycogen catabolism, the phosphorolytic cleavage of glycogen to produce glucose-1-phosphate, and plays a central role in maintaining cellular and organismal glucose homeostasis.</text>
</comment>
<keyword evidence="9 12" id="KW-0663">Pyridoxal phosphate</keyword>
<evidence type="ECO:0000313" key="15">
    <source>
        <dbReference type="Proteomes" id="UP000657006"/>
    </source>
</evidence>
<evidence type="ECO:0000256" key="1">
    <source>
        <dbReference type="ARBA" id="ARBA00001275"/>
    </source>
</evidence>
<evidence type="ECO:0000256" key="11">
    <source>
        <dbReference type="ARBA" id="ARBA00025174"/>
    </source>
</evidence>
<comment type="caution">
    <text evidence="14">The sequence shown here is derived from an EMBL/GenBank/DDBJ whole genome shotgun (WGS) entry which is preliminary data.</text>
</comment>
<dbReference type="InterPro" id="IPR011833">
    <property type="entry name" value="Glycg_phsphrylas"/>
</dbReference>
<dbReference type="NCBIfam" id="TIGR02093">
    <property type="entry name" value="P_ylase"/>
    <property type="match status" value="1"/>
</dbReference>
<evidence type="ECO:0000256" key="9">
    <source>
        <dbReference type="ARBA" id="ARBA00022898"/>
    </source>
</evidence>
<dbReference type="PIRSF" id="PIRSF000460">
    <property type="entry name" value="Pprylas_GlgP"/>
    <property type="match status" value="1"/>
</dbReference>
<dbReference type="PANTHER" id="PTHR11468">
    <property type="entry name" value="GLYCOGEN PHOSPHORYLASE"/>
    <property type="match status" value="1"/>
</dbReference>
<dbReference type="EC" id="2.4.1.1" evidence="13"/>
<evidence type="ECO:0000256" key="6">
    <source>
        <dbReference type="ARBA" id="ARBA00022533"/>
    </source>
</evidence>
<proteinExistence type="inferred from homology"/>
<dbReference type="GO" id="GO:0005980">
    <property type="term" value="P:glycogen catabolic process"/>
    <property type="evidence" value="ECO:0007669"/>
    <property type="project" value="TreeGrafter"/>
</dbReference>
<feature type="modified residue" description="N6-(pyridoxal phosphate)lysine" evidence="12">
    <location>
        <position position="652"/>
    </location>
</feature>
<evidence type="ECO:0000256" key="2">
    <source>
        <dbReference type="ARBA" id="ARBA00001933"/>
    </source>
</evidence>
<evidence type="ECO:0000256" key="5">
    <source>
        <dbReference type="ARBA" id="ARBA00022490"/>
    </source>
</evidence>
<dbReference type="GO" id="GO:0008184">
    <property type="term" value="F:glycogen phosphorylase activity"/>
    <property type="evidence" value="ECO:0007669"/>
    <property type="project" value="InterPro"/>
</dbReference>
<evidence type="ECO:0000256" key="8">
    <source>
        <dbReference type="ARBA" id="ARBA00022679"/>
    </source>
</evidence>
<dbReference type="CDD" id="cd04300">
    <property type="entry name" value="GT35_Glycogen_Phosphorylase"/>
    <property type="match status" value="1"/>
</dbReference>
<dbReference type="GO" id="GO:0030170">
    <property type="term" value="F:pyridoxal phosphate binding"/>
    <property type="evidence" value="ECO:0007669"/>
    <property type="project" value="InterPro"/>
</dbReference>
<reference evidence="14" key="1">
    <citation type="submission" date="2020-08" db="EMBL/GenBank/DDBJ databases">
        <title>Genome public.</title>
        <authorList>
            <person name="Liu C."/>
            <person name="Sun Q."/>
        </authorList>
    </citation>
    <scope>NUCLEOTIDE SEQUENCE</scope>
    <source>
        <strain evidence="14">NSJ-32</strain>
    </source>
</reference>
<evidence type="ECO:0000256" key="3">
    <source>
        <dbReference type="ARBA" id="ARBA00004496"/>
    </source>
</evidence>
<organism evidence="14 15">
    <name type="scientific">Bianquea renquensis</name>
    <dbReference type="NCBI Taxonomy" id="2763661"/>
    <lineage>
        <taxon>Bacteria</taxon>
        <taxon>Bacillati</taxon>
        <taxon>Bacillota</taxon>
        <taxon>Clostridia</taxon>
        <taxon>Eubacteriales</taxon>
        <taxon>Bianqueaceae</taxon>
        <taxon>Bianquea</taxon>
    </lineage>
</organism>
<dbReference type="SUPFAM" id="SSF53756">
    <property type="entry name" value="UDP-Glycosyltransferase/glycogen phosphorylase"/>
    <property type="match status" value="1"/>
</dbReference>
<sequence>MKKKELKSLLEGKLQRHYGVTASEATKNQVYHACAMVVRDILMEKWSATQEEMEAKKAKQVCYLSMEFLLGKSLKNNIYNLSMTDVFQQVLQEMGMDLKALEDIEEDAALGNGGLGRLAACYMDALSAQHLPATGYSILYEYGIFKQRIVEGQQTELPDSWLDSGSCWLVAKPDETVEIRFDGEIEESWDGDHLRIQHRNYTRVNAEPYDMLISGYGSETVNTLRLWQAKSPYSMDMHLFSEGEYLKAIEQQASAEVISKILYPEDKHPEGKSLRIKQQYFFVSASIQSIIKKHMETYGRLDNLPDRVVIQINDTHPAMVIPEMMRIMMDDHGLTWDAAWEITTHSVAYTNHTVMSEALERWPEALIKRILPRIHQIIVEINRRFCDSLWKYFPNNWDKISSMAIVAYDEVRMANLSIAGSFSVNGVSALHSQILKDKVFHDFYVVSPDKFTNVTNGIAYRRWLGQANEPLTSLIRDCIGDGFLRNAEELCTFAPFAKDASVRQKFLEVKKRNKERLAAYIQEHNGIDVDTNSIFDVQAKRLHEYKRQLLNIMQIIKMYFEYKDNPSLQRPSRTFIFGAKAAPGYYMAKQIIRLIHAVADMVNHDPVVQNHMKVVFLEDYKVSIAEILMPAADVSEQISVAGREASGTGNMKFMMNGALTIGTLDGANVEICEAVGEANMFLFGLKADEVEQLLKQGYQPMSYYQSNPWIARILGAIMQGIGRPGGRSVPFVDIANSLLISANGSQADPYLVLADFEEYCRAQREVDRVYSNQDAWNEKAILNVAHSGVFAADRSIQEYNEKIWNLTDLGR</sequence>
<keyword evidence="5" id="KW-0963">Cytoplasm</keyword>